<reference evidence="1" key="1">
    <citation type="submission" date="2018-01" db="EMBL/GenBank/DDBJ databases">
        <title>An insight into the sialome of Amazonian anophelines.</title>
        <authorList>
            <person name="Ribeiro J.M."/>
            <person name="Scarpassa V."/>
            <person name="Calvo E."/>
        </authorList>
    </citation>
    <scope>NUCLEOTIDE SEQUENCE</scope>
</reference>
<dbReference type="EMBL" id="GGFL01012928">
    <property type="protein sequence ID" value="MBW77106.1"/>
    <property type="molecule type" value="Transcribed_RNA"/>
</dbReference>
<evidence type="ECO:0000313" key="1">
    <source>
        <dbReference type="EMBL" id="MBW77106.1"/>
    </source>
</evidence>
<organism evidence="1">
    <name type="scientific">Anopheles darlingi</name>
    <name type="common">Mosquito</name>
    <dbReference type="NCBI Taxonomy" id="43151"/>
    <lineage>
        <taxon>Eukaryota</taxon>
        <taxon>Metazoa</taxon>
        <taxon>Ecdysozoa</taxon>
        <taxon>Arthropoda</taxon>
        <taxon>Hexapoda</taxon>
        <taxon>Insecta</taxon>
        <taxon>Pterygota</taxon>
        <taxon>Neoptera</taxon>
        <taxon>Endopterygota</taxon>
        <taxon>Diptera</taxon>
        <taxon>Nematocera</taxon>
        <taxon>Culicoidea</taxon>
        <taxon>Culicidae</taxon>
        <taxon>Anophelinae</taxon>
        <taxon>Anopheles</taxon>
    </lineage>
</organism>
<protein>
    <submittedName>
        <fullName evidence="1">Putative secreted protein</fullName>
    </submittedName>
</protein>
<sequence>MTKRFTSSCILSASVFGFRSCQSGRRAAMNSCQSISPSPFRSNRSATAPISSLDVSNFVPMMPSMNTSRGIRPLLSLSILRNRSVKRDFLWFMNFRNRLRHSSQLN</sequence>
<dbReference type="AlphaFoldDB" id="A0A2M4DHR4"/>
<name>A0A2M4DHR4_ANODA</name>
<proteinExistence type="predicted"/>
<accession>A0A2M4DHR4</accession>